<dbReference type="InterPro" id="IPR027417">
    <property type="entry name" value="P-loop_NTPase"/>
</dbReference>
<protein>
    <submittedName>
        <fullName evidence="5">Dephospho-CoA kinase</fullName>
    </submittedName>
</protein>
<dbReference type="WBParaSite" id="BPAG_0000213601-mRNA-1">
    <property type="protein sequence ID" value="BPAG_0000213601-mRNA-1"/>
    <property type="gene ID" value="BPAG_0000213601"/>
</dbReference>
<dbReference type="Gene3D" id="3.40.50.300">
    <property type="entry name" value="P-loop containing nucleotide triphosphate hydrolases"/>
    <property type="match status" value="1"/>
</dbReference>
<dbReference type="PROSITE" id="PS51219">
    <property type="entry name" value="DPCK"/>
    <property type="match status" value="1"/>
</dbReference>
<evidence type="ECO:0000313" key="4">
    <source>
        <dbReference type="Proteomes" id="UP000278627"/>
    </source>
</evidence>
<gene>
    <name evidence="3" type="ORF">BPAG_LOCUS2106</name>
</gene>
<organism evidence="5">
    <name type="scientific">Brugia pahangi</name>
    <name type="common">Filarial nematode worm</name>
    <dbReference type="NCBI Taxonomy" id="6280"/>
    <lineage>
        <taxon>Eukaryota</taxon>
        <taxon>Metazoa</taxon>
        <taxon>Ecdysozoa</taxon>
        <taxon>Nematoda</taxon>
        <taxon>Chromadorea</taxon>
        <taxon>Rhabditida</taxon>
        <taxon>Spirurina</taxon>
        <taxon>Spiruromorpha</taxon>
        <taxon>Filarioidea</taxon>
        <taxon>Onchocercidae</taxon>
        <taxon>Brugia</taxon>
    </lineage>
</organism>
<sequence length="37" mass="3930">MYLIGLTGGIATGKSTVSQIFVENHVPVIDADLIARE</sequence>
<dbReference type="AlphaFoldDB" id="A0A0N4T1T0"/>
<dbReference type="Proteomes" id="UP000278627">
    <property type="component" value="Unassembled WGS sequence"/>
</dbReference>
<dbReference type="GO" id="GO:0004140">
    <property type="term" value="F:dephospho-CoA kinase activity"/>
    <property type="evidence" value="ECO:0007669"/>
    <property type="project" value="InterPro"/>
</dbReference>
<keyword evidence="1" id="KW-0547">Nucleotide-binding</keyword>
<reference evidence="5" key="1">
    <citation type="submission" date="2017-02" db="UniProtKB">
        <authorList>
            <consortium name="WormBaseParasite"/>
        </authorList>
    </citation>
    <scope>IDENTIFICATION</scope>
</reference>
<dbReference type="SUPFAM" id="SSF52540">
    <property type="entry name" value="P-loop containing nucleoside triphosphate hydrolases"/>
    <property type="match status" value="1"/>
</dbReference>
<evidence type="ECO:0000256" key="1">
    <source>
        <dbReference type="ARBA" id="ARBA00022741"/>
    </source>
</evidence>
<dbReference type="STRING" id="6280.A0A0N4T1T0"/>
<keyword evidence="4" id="KW-1185">Reference proteome</keyword>
<proteinExistence type="predicted"/>
<dbReference type="Pfam" id="PF01121">
    <property type="entry name" value="CoaE"/>
    <property type="match status" value="1"/>
</dbReference>
<evidence type="ECO:0000256" key="2">
    <source>
        <dbReference type="ARBA" id="ARBA00022840"/>
    </source>
</evidence>
<name>A0A0N4T1T0_BRUPA</name>
<dbReference type="GO" id="GO:0015937">
    <property type="term" value="P:coenzyme A biosynthetic process"/>
    <property type="evidence" value="ECO:0007669"/>
    <property type="project" value="InterPro"/>
</dbReference>
<evidence type="ECO:0000313" key="3">
    <source>
        <dbReference type="EMBL" id="VDN83292.1"/>
    </source>
</evidence>
<dbReference type="GO" id="GO:0005524">
    <property type="term" value="F:ATP binding"/>
    <property type="evidence" value="ECO:0007669"/>
    <property type="project" value="UniProtKB-KW"/>
</dbReference>
<accession>A0A0N4T1T0</accession>
<reference evidence="3 4" key="2">
    <citation type="submission" date="2018-11" db="EMBL/GenBank/DDBJ databases">
        <authorList>
            <consortium name="Pathogen Informatics"/>
        </authorList>
    </citation>
    <scope>NUCLEOTIDE SEQUENCE [LARGE SCALE GENOMIC DNA]</scope>
</reference>
<keyword evidence="2" id="KW-0067">ATP-binding</keyword>
<evidence type="ECO:0000313" key="5">
    <source>
        <dbReference type="WBParaSite" id="BPAG_0000213601-mRNA-1"/>
    </source>
</evidence>
<dbReference type="EMBL" id="UZAD01000247">
    <property type="protein sequence ID" value="VDN83292.1"/>
    <property type="molecule type" value="Genomic_DNA"/>
</dbReference>
<dbReference type="InterPro" id="IPR001977">
    <property type="entry name" value="Depp_CoAkinase"/>
</dbReference>